<dbReference type="PANTHER" id="PTHR47371:SF3">
    <property type="entry name" value="PHOSPHOGLYCEROL TRANSFERASE I"/>
    <property type="match status" value="1"/>
</dbReference>
<evidence type="ECO:0000256" key="3">
    <source>
        <dbReference type="ARBA" id="ARBA00022475"/>
    </source>
</evidence>
<dbReference type="Pfam" id="PF00884">
    <property type="entry name" value="Sulfatase"/>
    <property type="match status" value="1"/>
</dbReference>
<comment type="pathway">
    <text evidence="2">Cell wall biogenesis; lipoteichoic acid biosynthesis.</text>
</comment>
<evidence type="ECO:0000313" key="9">
    <source>
        <dbReference type="EMBL" id="EEC90106.1"/>
    </source>
</evidence>
<dbReference type="InterPro" id="IPR017850">
    <property type="entry name" value="Alkaline_phosphatase_core_sf"/>
</dbReference>
<dbReference type="Gene3D" id="3.40.720.10">
    <property type="entry name" value="Alkaline Phosphatase, subunit A"/>
    <property type="match status" value="1"/>
</dbReference>
<dbReference type="eggNOG" id="COG1368">
    <property type="taxonomic scope" value="Bacteria"/>
</dbReference>
<evidence type="ECO:0000256" key="1">
    <source>
        <dbReference type="ARBA" id="ARBA00004651"/>
    </source>
</evidence>
<reference evidence="9 10" key="2">
    <citation type="submission" date="2008-11" db="EMBL/GenBank/DDBJ databases">
        <title>Draft genome sequence of Eubacterium biforme (DSM 3989).</title>
        <authorList>
            <person name="Sudarsanam P."/>
            <person name="Ley R."/>
            <person name="Guruge J."/>
            <person name="Turnbaugh P.J."/>
            <person name="Mahowald M."/>
            <person name="Liep D."/>
            <person name="Gordon J."/>
        </authorList>
    </citation>
    <scope>NUCLEOTIDE SEQUENCE [LARGE SCALE GENOMIC DNA]</scope>
    <source>
        <strain evidence="9 10">DSM 3989</strain>
    </source>
</reference>
<dbReference type="HOGENOM" id="CLU_023986_2_0_9"/>
<feature type="transmembrane region" description="Helical" evidence="7">
    <location>
        <begin position="6"/>
        <end position="31"/>
    </location>
</feature>
<accession>B7CAU2</accession>
<dbReference type="EC" id="3.1.6.-" evidence="9"/>
<dbReference type="AlphaFoldDB" id="B7CAU2"/>
<evidence type="ECO:0000256" key="4">
    <source>
        <dbReference type="ARBA" id="ARBA00022692"/>
    </source>
</evidence>
<comment type="caution">
    <text evidence="9">The sequence shown here is derived from an EMBL/GenBank/DDBJ whole genome shotgun (WGS) entry which is preliminary data.</text>
</comment>
<keyword evidence="6 7" id="KW-0472">Membrane</keyword>
<dbReference type="CDD" id="cd16015">
    <property type="entry name" value="LTA_synthase"/>
    <property type="match status" value="1"/>
</dbReference>
<dbReference type="InterPro" id="IPR050448">
    <property type="entry name" value="OpgB/LTA_synthase_biosynth"/>
</dbReference>
<dbReference type="EMBL" id="ABYT01000072">
    <property type="protein sequence ID" value="EEC90106.1"/>
    <property type="molecule type" value="Genomic_DNA"/>
</dbReference>
<dbReference type="Proteomes" id="UP000004315">
    <property type="component" value="Unassembled WGS sequence"/>
</dbReference>
<feature type="domain" description="Sulfatase N-terminal" evidence="8">
    <location>
        <begin position="138"/>
        <end position="429"/>
    </location>
</feature>
<dbReference type="InterPro" id="IPR000917">
    <property type="entry name" value="Sulfatase_N"/>
</dbReference>
<evidence type="ECO:0000256" key="7">
    <source>
        <dbReference type="SAM" id="Phobius"/>
    </source>
</evidence>
<keyword evidence="4 7" id="KW-0812">Transmembrane</keyword>
<evidence type="ECO:0000259" key="8">
    <source>
        <dbReference type="Pfam" id="PF00884"/>
    </source>
</evidence>
<name>B7CAU2_9FIRM</name>
<dbReference type="GO" id="GO:0005886">
    <property type="term" value="C:plasma membrane"/>
    <property type="evidence" value="ECO:0007669"/>
    <property type="project" value="UniProtKB-SubCell"/>
</dbReference>
<feature type="transmembrane region" description="Helical" evidence="7">
    <location>
        <begin position="93"/>
        <end position="112"/>
    </location>
</feature>
<evidence type="ECO:0000256" key="2">
    <source>
        <dbReference type="ARBA" id="ARBA00004936"/>
    </source>
</evidence>
<sequence length="473" mass="54705">MQQIGLMTYFCLSKGLVMSIFIVTFAFTLAISSKWAYSYFGLSSFEQIVYHIKVPLEGTNTQFIFGWMKKCLLPGFIFGLIFSWVPINIAKMILLLCCIYGLCQIHFFSYVFDQFKKTDFYDTYFVESEVISPEKKMNFIHIYLESMETTYATKEDGGDANEDLLPYLTKLTKDSVSFSQHEKIGGARVLTGTGWTTGGIVASTSGLPLIFSLKHKFCKDKVPFMPKVNTLGDILEKDGYNRVFMIGSDATFGGRRSYFDQHGHYDIQDTVSLKEEGILDKDYHAFWGFEDDKLFEFAKEKISDLSKSSKPFDFEMLTVDTHHPYGYQSKNCKNLFKESLSNSIYHTDENLKDFMEWLKKQDFYKDTVIVIQGDHTSMAAEYIHDTYSSNYDRRVWNTFIHSRVKPVKEKNRDFTTMDFYPTILAALGYKIKGNKLGLGTNLFSDTSTLTEKFDADFVDQEIKRNSTFYRRLM</sequence>
<keyword evidence="10" id="KW-1185">Reference proteome</keyword>
<dbReference type="PANTHER" id="PTHR47371">
    <property type="entry name" value="LIPOTEICHOIC ACID SYNTHASE"/>
    <property type="match status" value="1"/>
</dbReference>
<feature type="transmembrane region" description="Helical" evidence="7">
    <location>
        <begin position="71"/>
        <end position="87"/>
    </location>
</feature>
<keyword evidence="3" id="KW-1003">Cell membrane</keyword>
<dbReference type="STRING" id="518637.EUBIFOR_01313"/>
<proteinExistence type="predicted"/>
<keyword evidence="9" id="KW-0378">Hydrolase</keyword>
<reference evidence="9 10" key="1">
    <citation type="submission" date="2008-10" db="EMBL/GenBank/DDBJ databases">
        <authorList>
            <person name="Fulton L."/>
            <person name="Clifton S."/>
            <person name="Fulton B."/>
            <person name="Xu J."/>
            <person name="Minx P."/>
            <person name="Pepin K.H."/>
            <person name="Johnson M."/>
            <person name="Bhonagiri V."/>
            <person name="Nash W.E."/>
            <person name="Mardis E.R."/>
            <person name="Wilson R.K."/>
        </authorList>
    </citation>
    <scope>NUCLEOTIDE SEQUENCE [LARGE SCALE GENOMIC DNA]</scope>
    <source>
        <strain evidence="9 10">DSM 3989</strain>
    </source>
</reference>
<organism evidence="9 10">
    <name type="scientific">Holdemanella biformis DSM 3989</name>
    <dbReference type="NCBI Taxonomy" id="518637"/>
    <lineage>
        <taxon>Bacteria</taxon>
        <taxon>Bacillati</taxon>
        <taxon>Bacillota</taxon>
        <taxon>Erysipelotrichia</taxon>
        <taxon>Erysipelotrichales</taxon>
        <taxon>Erysipelotrichaceae</taxon>
        <taxon>Holdemanella</taxon>
    </lineage>
</organism>
<evidence type="ECO:0000256" key="5">
    <source>
        <dbReference type="ARBA" id="ARBA00022989"/>
    </source>
</evidence>
<comment type="subcellular location">
    <subcellularLocation>
        <location evidence="1">Cell membrane</location>
        <topology evidence="1">Multi-pass membrane protein</topology>
    </subcellularLocation>
</comment>
<evidence type="ECO:0000256" key="6">
    <source>
        <dbReference type="ARBA" id="ARBA00023136"/>
    </source>
</evidence>
<protein>
    <submittedName>
        <fullName evidence="9">Arylsulfatase</fullName>
        <ecNumber evidence="9">3.1.6.-</ecNumber>
    </submittedName>
</protein>
<keyword evidence="5 7" id="KW-1133">Transmembrane helix</keyword>
<gene>
    <name evidence="9" type="ORF">EUBIFOR_01313</name>
</gene>
<dbReference type="GO" id="GO:0016787">
    <property type="term" value="F:hydrolase activity"/>
    <property type="evidence" value="ECO:0007669"/>
    <property type="project" value="UniProtKB-KW"/>
</dbReference>
<evidence type="ECO:0000313" key="10">
    <source>
        <dbReference type="Proteomes" id="UP000004315"/>
    </source>
</evidence>
<dbReference type="SUPFAM" id="SSF53649">
    <property type="entry name" value="Alkaline phosphatase-like"/>
    <property type="match status" value="1"/>
</dbReference>